<dbReference type="SUPFAM" id="SSF46561">
    <property type="entry name" value="Ribosomal protein L29 (L29p)"/>
    <property type="match status" value="1"/>
</dbReference>
<dbReference type="GO" id="GO:0006412">
    <property type="term" value="P:translation"/>
    <property type="evidence" value="ECO:0007669"/>
    <property type="project" value="UniProtKB-UniRule"/>
</dbReference>
<dbReference type="HAMAP" id="MF_00374">
    <property type="entry name" value="Ribosomal_uL29"/>
    <property type="match status" value="1"/>
</dbReference>
<dbReference type="FunFam" id="1.10.287.310:FF:000001">
    <property type="entry name" value="50S ribosomal protein L29"/>
    <property type="match status" value="1"/>
</dbReference>
<dbReference type="InterPro" id="IPR018254">
    <property type="entry name" value="Ribosomal_uL29_CS"/>
</dbReference>
<dbReference type="GO" id="GO:0003735">
    <property type="term" value="F:structural constituent of ribosome"/>
    <property type="evidence" value="ECO:0007669"/>
    <property type="project" value="InterPro"/>
</dbReference>
<dbReference type="InterPro" id="IPR036049">
    <property type="entry name" value="Ribosomal_uL29_sf"/>
</dbReference>
<protein>
    <recommendedName>
        <fullName evidence="4 5">Large ribosomal subunit protein uL29</fullName>
    </recommendedName>
</protein>
<dbReference type="CDD" id="cd00427">
    <property type="entry name" value="Ribosomal_L29_HIP"/>
    <property type="match status" value="1"/>
</dbReference>
<dbReference type="GO" id="GO:0022625">
    <property type="term" value="C:cytosolic large ribosomal subunit"/>
    <property type="evidence" value="ECO:0007669"/>
    <property type="project" value="TreeGrafter"/>
</dbReference>
<keyword evidence="7" id="KW-1185">Reference proteome</keyword>
<evidence type="ECO:0000313" key="7">
    <source>
        <dbReference type="Proteomes" id="UP000184295"/>
    </source>
</evidence>
<dbReference type="InterPro" id="IPR050063">
    <property type="entry name" value="Ribosomal_protein_uL29"/>
</dbReference>
<accession>A0A1M4SSY8</accession>
<proteinExistence type="inferred from homology"/>
<dbReference type="InterPro" id="IPR001854">
    <property type="entry name" value="Ribosomal_uL29"/>
</dbReference>
<name>A0A1M4SSY8_9ACTN</name>
<evidence type="ECO:0000256" key="4">
    <source>
        <dbReference type="ARBA" id="ARBA00035204"/>
    </source>
</evidence>
<dbReference type="EMBL" id="FQUL01000003">
    <property type="protein sequence ID" value="SHE35252.1"/>
    <property type="molecule type" value="Genomic_DNA"/>
</dbReference>
<dbReference type="AlphaFoldDB" id="A0A1M4SSY8"/>
<evidence type="ECO:0000256" key="3">
    <source>
        <dbReference type="ARBA" id="ARBA00023274"/>
    </source>
</evidence>
<evidence type="ECO:0000313" key="6">
    <source>
        <dbReference type="EMBL" id="SHE35252.1"/>
    </source>
</evidence>
<dbReference type="Proteomes" id="UP000184295">
    <property type="component" value="Unassembled WGS sequence"/>
</dbReference>
<sequence length="72" mass="8156">MTKAKDLRVLADVELEEKLEETKRELFTLRFQLATAQSTNTARLSHLKKEVARLLTLKAERDASSKDKGAGR</sequence>
<dbReference type="Gene3D" id="1.10.287.310">
    <property type="match status" value="1"/>
</dbReference>
<dbReference type="PANTHER" id="PTHR10916:SF0">
    <property type="entry name" value="LARGE RIBOSOMAL SUBUNIT PROTEIN UL29C"/>
    <property type="match status" value="1"/>
</dbReference>
<dbReference type="RefSeq" id="WP_072788142.1">
    <property type="nucleotide sequence ID" value="NZ_FQUL01000003.1"/>
</dbReference>
<dbReference type="NCBIfam" id="TIGR00012">
    <property type="entry name" value="L29"/>
    <property type="match status" value="1"/>
</dbReference>
<keyword evidence="2 5" id="KW-0689">Ribosomal protein</keyword>
<reference evidence="7" key="1">
    <citation type="submission" date="2016-11" db="EMBL/GenBank/DDBJ databases">
        <authorList>
            <person name="Varghese N."/>
            <person name="Submissions S."/>
        </authorList>
    </citation>
    <scope>NUCLEOTIDE SEQUENCE [LARGE SCALE GENOMIC DNA]</scope>
    <source>
        <strain evidence="7">DSM 19514</strain>
    </source>
</reference>
<evidence type="ECO:0000256" key="2">
    <source>
        <dbReference type="ARBA" id="ARBA00022980"/>
    </source>
</evidence>
<evidence type="ECO:0000256" key="1">
    <source>
        <dbReference type="ARBA" id="ARBA00009254"/>
    </source>
</evidence>
<organism evidence="6 7">
    <name type="scientific">Ferrithrix thermotolerans DSM 19514</name>
    <dbReference type="NCBI Taxonomy" id="1121881"/>
    <lineage>
        <taxon>Bacteria</taxon>
        <taxon>Bacillati</taxon>
        <taxon>Actinomycetota</taxon>
        <taxon>Acidimicrobiia</taxon>
        <taxon>Acidimicrobiales</taxon>
        <taxon>Acidimicrobiaceae</taxon>
        <taxon>Ferrithrix</taxon>
    </lineage>
</organism>
<dbReference type="PROSITE" id="PS00579">
    <property type="entry name" value="RIBOSOMAL_L29"/>
    <property type="match status" value="1"/>
</dbReference>
<dbReference type="PANTHER" id="PTHR10916">
    <property type="entry name" value="60S RIBOSOMAL PROTEIN L35/50S RIBOSOMAL PROTEIN L29"/>
    <property type="match status" value="1"/>
</dbReference>
<comment type="similarity">
    <text evidence="1 5">Belongs to the universal ribosomal protein uL29 family.</text>
</comment>
<dbReference type="OrthoDB" id="9815192at2"/>
<keyword evidence="3 5" id="KW-0687">Ribonucleoprotein</keyword>
<dbReference type="STRING" id="1121881.SAMN02745225_00368"/>
<evidence type="ECO:0000256" key="5">
    <source>
        <dbReference type="HAMAP-Rule" id="MF_00374"/>
    </source>
</evidence>
<dbReference type="Pfam" id="PF00831">
    <property type="entry name" value="Ribosomal_L29"/>
    <property type="match status" value="1"/>
</dbReference>
<gene>
    <name evidence="5" type="primary">rpmC</name>
    <name evidence="6" type="ORF">SAMN02745225_00368</name>
</gene>